<dbReference type="EMBL" id="WBZB01000018">
    <property type="protein sequence ID" value="KAB3530462.1"/>
    <property type="molecule type" value="Genomic_DNA"/>
</dbReference>
<reference evidence="1 2" key="1">
    <citation type="submission" date="2019-10" db="EMBL/GenBank/DDBJ databases">
        <title>Alkaliphilus serpentinus sp. nov. and Alkaliphilus pronyensis sp. nov., two novel anaerobic alkaliphilic species isolated from the serpentinized-hosted hydrothermal field of the Prony Bay (New Caledonia).</title>
        <authorList>
            <person name="Postec A."/>
        </authorList>
    </citation>
    <scope>NUCLEOTIDE SEQUENCE [LARGE SCALE GENOMIC DNA]</scope>
    <source>
        <strain evidence="1 2">LacT</strain>
    </source>
</reference>
<dbReference type="AlphaFoldDB" id="A0A833HP79"/>
<keyword evidence="2" id="KW-1185">Reference proteome</keyword>
<sequence>MKYSFRDNIFDRFFKEREGLIQQFKKGDISKKEYIEEGYYSLQRMNIKPFKRIDSFEKAIYNYQYYNTMAKFYYLRVQEIKKYGKHPEEIKDMLKRVDDFYYKKDQATLKAVEMKEYYDVEVYYIQVTSQYLKRKLYEIVFKDHPEVILHSTSQWLLNKFKEEGIFSEGVRRSLIANYVNEKY</sequence>
<dbReference type="Pfam" id="PF20353">
    <property type="entry name" value="DUF6648"/>
    <property type="match status" value="1"/>
</dbReference>
<dbReference type="RefSeq" id="WP_151865674.1">
    <property type="nucleotide sequence ID" value="NZ_WBZB01000018.1"/>
</dbReference>
<accession>A0A833HP79</accession>
<dbReference type="InterPro" id="IPR046590">
    <property type="entry name" value="DUF6648"/>
</dbReference>
<evidence type="ECO:0000313" key="2">
    <source>
        <dbReference type="Proteomes" id="UP000465601"/>
    </source>
</evidence>
<dbReference type="Proteomes" id="UP000465601">
    <property type="component" value="Unassembled WGS sequence"/>
</dbReference>
<comment type="caution">
    <text evidence="1">The sequence shown here is derived from an EMBL/GenBank/DDBJ whole genome shotgun (WGS) entry which is preliminary data.</text>
</comment>
<organism evidence="1 2">
    <name type="scientific">Alkaliphilus serpentinus</name>
    <dbReference type="NCBI Taxonomy" id="1482731"/>
    <lineage>
        <taxon>Bacteria</taxon>
        <taxon>Bacillati</taxon>
        <taxon>Bacillota</taxon>
        <taxon>Clostridia</taxon>
        <taxon>Peptostreptococcales</taxon>
        <taxon>Natronincolaceae</taxon>
        <taxon>Alkaliphilus</taxon>
    </lineage>
</organism>
<gene>
    <name evidence="1" type="ORF">F8153_07040</name>
</gene>
<dbReference type="OrthoDB" id="1705959at2"/>
<protein>
    <submittedName>
        <fullName evidence="1">Uncharacterized protein</fullName>
    </submittedName>
</protein>
<name>A0A833HP79_9FIRM</name>
<evidence type="ECO:0000313" key="1">
    <source>
        <dbReference type="EMBL" id="KAB3530462.1"/>
    </source>
</evidence>
<proteinExistence type="predicted"/>